<gene>
    <name evidence="1" type="ORF">CDEST_13731</name>
</gene>
<reference evidence="2" key="1">
    <citation type="journal article" date="2023" name="bioRxiv">
        <title>Complete genome of the Medicago anthracnose fungus, Colletotrichum destructivum, reveals a mini-chromosome-like region within a core chromosome.</title>
        <authorList>
            <person name="Lapalu N."/>
            <person name="Simon A."/>
            <person name="Lu A."/>
            <person name="Plaumann P.-L."/>
            <person name="Amselem J."/>
            <person name="Pigne S."/>
            <person name="Auger A."/>
            <person name="Koch C."/>
            <person name="Dallery J.-F."/>
            <person name="O'Connell R.J."/>
        </authorList>
    </citation>
    <scope>NUCLEOTIDE SEQUENCE [LARGE SCALE GENOMIC DNA]</scope>
    <source>
        <strain evidence="2">CBS 520.97</strain>
    </source>
</reference>
<dbReference type="Proteomes" id="UP001322277">
    <property type="component" value="Chromosome 9"/>
</dbReference>
<organism evidence="1 2">
    <name type="scientific">Colletotrichum destructivum</name>
    <dbReference type="NCBI Taxonomy" id="34406"/>
    <lineage>
        <taxon>Eukaryota</taxon>
        <taxon>Fungi</taxon>
        <taxon>Dikarya</taxon>
        <taxon>Ascomycota</taxon>
        <taxon>Pezizomycotina</taxon>
        <taxon>Sordariomycetes</taxon>
        <taxon>Hypocreomycetidae</taxon>
        <taxon>Glomerellales</taxon>
        <taxon>Glomerellaceae</taxon>
        <taxon>Colletotrichum</taxon>
        <taxon>Colletotrichum destructivum species complex</taxon>
    </lineage>
</organism>
<dbReference type="AlphaFoldDB" id="A0AAX4IZM5"/>
<dbReference type="EMBL" id="CP137313">
    <property type="protein sequence ID" value="WQF88717.1"/>
    <property type="molecule type" value="Genomic_DNA"/>
</dbReference>
<dbReference type="RefSeq" id="XP_062785938.1">
    <property type="nucleotide sequence ID" value="XM_062929887.1"/>
</dbReference>
<keyword evidence="2" id="KW-1185">Reference proteome</keyword>
<evidence type="ECO:0000313" key="2">
    <source>
        <dbReference type="Proteomes" id="UP001322277"/>
    </source>
</evidence>
<dbReference type="GeneID" id="87950231"/>
<accession>A0AAX4IZM5</accession>
<dbReference type="KEGG" id="cdet:87950231"/>
<proteinExistence type="predicted"/>
<protein>
    <submittedName>
        <fullName evidence="1">Uncharacterized protein</fullName>
    </submittedName>
</protein>
<name>A0AAX4IZM5_9PEZI</name>
<evidence type="ECO:0000313" key="1">
    <source>
        <dbReference type="EMBL" id="WQF88717.1"/>
    </source>
</evidence>
<sequence length="54" mass="6286">MPQREPERSGPAPRYQFLRVTPSFLAPLSLQYYVCALTPAYRQRCYHLQGKRGS</sequence>